<gene>
    <name evidence="2" type="ORF">ABVK25_000654</name>
</gene>
<proteinExistence type="predicted"/>
<accession>A0ABR4BQE7</accession>
<feature type="compositionally biased region" description="Basic and acidic residues" evidence="1">
    <location>
        <begin position="615"/>
        <end position="627"/>
    </location>
</feature>
<sequence>MLSGLGLVAEAAHSPNCTCRKQIDDQQFLASIGSTCCAFAQSMSYFASALTPRPASIKSMQSNPTTQSSLLEGSTPGENSEEEGEEEGGHDNDTRATSITEPEAKPRARSSSSANPRSKTTFRLAHPPPVSIHRQHLQIRPKVLLQLQRVSKTVRPKPILEVLPSVVFAPKLARRFPRTFKGKAGLGADDLVVVSSENYDTAEADTRHPDELFQDTRWEEREIIGAICQPSKDKAGCRGKAEICLNNGATWTASKLAKGSYEFVSIDEHGLQTVARWVLKPPRQRTPLTQNRSRSPSLEERKFNFSVLNPNSRRHAVIATVDRHSIDVSDRYSNPPPGPKPIDPSITTTILSATSEDTLEGQEGQSPYLWQTDSRPSSLLEKQMRSPKRDSSYFPDMTPASESPIEMDEPLRTLIIITGVWVAFQEGFSPNFNHRSLTHGQSAATNSGSKHQRRSLSMALNQVSGEQSPSPAKSAFGNAQRVRNSPQHTASGDRVPLAQSPRPLNTPPRRSQSTGSAFMQRVTSRKNATIKVDQLGSVGDHDGSETERSSVDGSSAEKNAGLRRPTPGSLPILATGSPLPGRRAPSYQSTLDSPLEPVISHDLDPPKETSVLSKEAPRKPRRLEKLFGVKRRLGGGS</sequence>
<feature type="compositionally biased region" description="Polar residues" evidence="1">
    <location>
        <begin position="481"/>
        <end position="490"/>
    </location>
</feature>
<evidence type="ECO:0000313" key="2">
    <source>
        <dbReference type="EMBL" id="KAL2059361.1"/>
    </source>
</evidence>
<evidence type="ECO:0000256" key="1">
    <source>
        <dbReference type="SAM" id="MobiDB-lite"/>
    </source>
</evidence>
<feature type="compositionally biased region" description="Polar residues" evidence="1">
    <location>
        <begin position="58"/>
        <end position="71"/>
    </location>
</feature>
<feature type="region of interest" description="Disordered" evidence="1">
    <location>
        <begin position="57"/>
        <end position="126"/>
    </location>
</feature>
<feature type="compositionally biased region" description="Basic residues" evidence="1">
    <location>
        <begin position="628"/>
        <end position="637"/>
    </location>
</feature>
<dbReference type="EMBL" id="JBHFEH010000001">
    <property type="protein sequence ID" value="KAL2059361.1"/>
    <property type="molecule type" value="Genomic_DNA"/>
</dbReference>
<name>A0ABR4BQE7_9LECA</name>
<feature type="region of interest" description="Disordered" evidence="1">
    <location>
        <begin position="358"/>
        <end position="405"/>
    </location>
</feature>
<reference evidence="2 3" key="1">
    <citation type="submission" date="2024-09" db="EMBL/GenBank/DDBJ databases">
        <title>Rethinking Asexuality: The Enigmatic Case of Functional Sexual Genes in Lepraria (Stereocaulaceae).</title>
        <authorList>
            <person name="Doellman M."/>
            <person name="Sun Y."/>
            <person name="Barcenas-Pena A."/>
            <person name="Lumbsch H.T."/>
            <person name="Grewe F."/>
        </authorList>
    </citation>
    <scope>NUCLEOTIDE SEQUENCE [LARGE SCALE GENOMIC DNA]</scope>
    <source>
        <strain evidence="2 3">Grewe 0041</strain>
    </source>
</reference>
<organism evidence="2 3">
    <name type="scientific">Lepraria finkii</name>
    <dbReference type="NCBI Taxonomy" id="1340010"/>
    <lineage>
        <taxon>Eukaryota</taxon>
        <taxon>Fungi</taxon>
        <taxon>Dikarya</taxon>
        <taxon>Ascomycota</taxon>
        <taxon>Pezizomycotina</taxon>
        <taxon>Lecanoromycetes</taxon>
        <taxon>OSLEUM clade</taxon>
        <taxon>Lecanoromycetidae</taxon>
        <taxon>Lecanorales</taxon>
        <taxon>Lecanorineae</taxon>
        <taxon>Stereocaulaceae</taxon>
        <taxon>Lepraria</taxon>
    </lineage>
</organism>
<evidence type="ECO:0000313" key="3">
    <source>
        <dbReference type="Proteomes" id="UP001590951"/>
    </source>
</evidence>
<feature type="region of interest" description="Disordered" evidence="1">
    <location>
        <begin position="327"/>
        <end position="346"/>
    </location>
</feature>
<dbReference type="Proteomes" id="UP001590951">
    <property type="component" value="Unassembled WGS sequence"/>
</dbReference>
<feature type="compositionally biased region" description="Polar residues" evidence="1">
    <location>
        <begin position="458"/>
        <end position="471"/>
    </location>
</feature>
<protein>
    <submittedName>
        <fullName evidence="2">Uncharacterized protein</fullName>
    </submittedName>
</protein>
<feature type="compositionally biased region" description="Polar residues" evidence="1">
    <location>
        <begin position="435"/>
        <end position="449"/>
    </location>
</feature>
<comment type="caution">
    <text evidence="2">The sequence shown here is derived from an EMBL/GenBank/DDBJ whole genome shotgun (WGS) entry which is preliminary data.</text>
</comment>
<feature type="compositionally biased region" description="Basic and acidic residues" evidence="1">
    <location>
        <begin position="382"/>
        <end position="391"/>
    </location>
</feature>
<feature type="compositionally biased region" description="Low complexity" evidence="1">
    <location>
        <begin position="109"/>
        <end position="118"/>
    </location>
</feature>
<keyword evidence="3" id="KW-1185">Reference proteome</keyword>
<feature type="compositionally biased region" description="Basic and acidic residues" evidence="1">
    <location>
        <begin position="539"/>
        <end position="550"/>
    </location>
</feature>
<feature type="region of interest" description="Disordered" evidence="1">
    <location>
        <begin position="435"/>
        <end position="637"/>
    </location>
</feature>
<feature type="compositionally biased region" description="Polar residues" evidence="1">
    <location>
        <begin position="363"/>
        <end position="377"/>
    </location>
</feature>
<feature type="compositionally biased region" description="Polar residues" evidence="1">
    <location>
        <begin position="508"/>
        <end position="527"/>
    </location>
</feature>